<feature type="chain" id="PRO_5043932784" evidence="1">
    <location>
        <begin position="18"/>
        <end position="504"/>
    </location>
</feature>
<protein>
    <submittedName>
        <fullName evidence="2">Mid1 protein</fullName>
    </submittedName>
</protein>
<organism evidence="2 3">
    <name type="scientific">Starmerella bacillaris</name>
    <name type="common">Yeast</name>
    <name type="synonym">Candida zemplinina</name>
    <dbReference type="NCBI Taxonomy" id="1247836"/>
    <lineage>
        <taxon>Eukaryota</taxon>
        <taxon>Fungi</taxon>
        <taxon>Dikarya</taxon>
        <taxon>Ascomycota</taxon>
        <taxon>Saccharomycotina</taxon>
        <taxon>Dipodascomycetes</taxon>
        <taxon>Dipodascales</taxon>
        <taxon>Trichomonascaceae</taxon>
        <taxon>Starmerella</taxon>
    </lineage>
</organism>
<keyword evidence="1" id="KW-0732">Signal</keyword>
<dbReference type="AlphaFoldDB" id="A0AAV5RDY5"/>
<feature type="signal peptide" evidence="1">
    <location>
        <begin position="1"/>
        <end position="17"/>
    </location>
</feature>
<keyword evidence="3" id="KW-1185">Reference proteome</keyword>
<dbReference type="EMBL" id="BTGC01000003">
    <property type="protein sequence ID" value="GMM49668.1"/>
    <property type="molecule type" value="Genomic_DNA"/>
</dbReference>
<comment type="caution">
    <text evidence="2">The sequence shown here is derived from an EMBL/GenBank/DDBJ whole genome shotgun (WGS) entry which is preliminary data.</text>
</comment>
<dbReference type="Pfam" id="PF12929">
    <property type="entry name" value="Mid1"/>
    <property type="match status" value="1"/>
</dbReference>
<dbReference type="GO" id="GO:0005262">
    <property type="term" value="F:calcium channel activity"/>
    <property type="evidence" value="ECO:0007669"/>
    <property type="project" value="InterPro"/>
</dbReference>
<dbReference type="InterPro" id="IPR024338">
    <property type="entry name" value="MID1/Yam8"/>
</dbReference>
<evidence type="ECO:0000313" key="2">
    <source>
        <dbReference type="EMBL" id="GMM49668.1"/>
    </source>
</evidence>
<sequence>MDRRLIAIILYSFFVNADTISSVGNQTKSIEHEFIYEKDEKNDLNLQDYALRASTGNDIQATPITDVGIAAEIKANETHIYTLNVSQQPVHANLSLSECSRSNLNQKPLNLMVNGFHNNTSDGGFLQVDANIIGDNLIEITSPETDDPNATWSYELGIDESASYSFPYEALFFVDSDFANALFVTSALKYFRYLAFGTPYQSLINSSAPLDSTELFSLFLRPHDQNFPLSKSYCGVQNYAIINQNNANYSVSNRLDDNDERPSKGQFLINGLNRSASYDIHLGIPSTHGYIGGALFDPVIFSTKQEDSCQLIYNMTNCPEIAFSVPGNASAFTRERLTEVYDNYVGVFLQNFTQALDQVNCDDSLQNMFSIFSTCQMCSQAYTNWACTVNVPRCEDWSNNASYLIPREVNNSRNDLINEIIQPGKYKEILPCYWLCYNVATYCPSLFNFLCPSGEYLNLTYGFPSDNGDVSCSYPGAVYKRANSGVSLRPILWMILMSIMVSFI</sequence>
<gene>
    <name evidence="2" type="ORF">DASB73_006260</name>
</gene>
<proteinExistence type="predicted"/>
<dbReference type="PANTHER" id="PTHR39142:SF1">
    <property type="entry name" value="AEL197CP"/>
    <property type="match status" value="1"/>
</dbReference>
<reference evidence="2 3" key="1">
    <citation type="journal article" date="2023" name="Elife">
        <title>Identification of key yeast species and microbe-microbe interactions impacting larval growth of Drosophila in the wild.</title>
        <authorList>
            <person name="Mure A."/>
            <person name="Sugiura Y."/>
            <person name="Maeda R."/>
            <person name="Honda K."/>
            <person name="Sakurai N."/>
            <person name="Takahashi Y."/>
            <person name="Watada M."/>
            <person name="Katoh T."/>
            <person name="Gotoh A."/>
            <person name="Gotoh Y."/>
            <person name="Taniguchi I."/>
            <person name="Nakamura K."/>
            <person name="Hayashi T."/>
            <person name="Katayama T."/>
            <person name="Uemura T."/>
            <person name="Hattori Y."/>
        </authorList>
    </citation>
    <scope>NUCLEOTIDE SEQUENCE [LARGE SCALE GENOMIC DNA]</scope>
    <source>
        <strain evidence="2 3">SB-73</strain>
    </source>
</reference>
<accession>A0AAV5RDY5</accession>
<dbReference type="GO" id="GO:0098703">
    <property type="term" value="P:calcium ion import across plasma membrane"/>
    <property type="evidence" value="ECO:0007669"/>
    <property type="project" value="InterPro"/>
</dbReference>
<name>A0AAV5RDY5_STABA</name>
<evidence type="ECO:0000313" key="3">
    <source>
        <dbReference type="Proteomes" id="UP001362899"/>
    </source>
</evidence>
<dbReference type="Proteomes" id="UP001362899">
    <property type="component" value="Unassembled WGS sequence"/>
</dbReference>
<evidence type="ECO:0000256" key="1">
    <source>
        <dbReference type="SAM" id="SignalP"/>
    </source>
</evidence>
<dbReference type="PANTHER" id="PTHR39142">
    <property type="entry name" value="MID1P"/>
    <property type="match status" value="1"/>
</dbReference>